<feature type="domain" description="Retrotransposon gag" evidence="2">
    <location>
        <begin position="164"/>
        <end position="255"/>
    </location>
</feature>
<dbReference type="InterPro" id="IPR005162">
    <property type="entry name" value="Retrotrans_gag_dom"/>
</dbReference>
<dbReference type="Pfam" id="PF03732">
    <property type="entry name" value="Retrotrans_gag"/>
    <property type="match status" value="1"/>
</dbReference>
<sequence length="376" mass="41602">MVNTRGSNMNRKASPIPDAASEGVPGRPRGRPPRVARAPTVPVPMAPRMVLELEDEVYGAPAPPPEPNHLEKTLTDIKTAMHTFADLMTMQTQQNLQMGIQALQQGGMRVSVVEDMAQLAMKFVRLETPIFTGTDPTADPQDFLEEVEKATTLLGVKDYRVVRLAAYELKDIADLWFKGIEKSRPEDAPPMVWAEFKKIFIKKWLPPRVRAALAILFETFKQDTMTVLEYSIKFEKLSRYAPHLIPIEDEKIDRFEERANREQNKKARAFGTFSAVPSPGKGQSSRGPSSSPQSRAQSSVGSQQCQSNITRGPRGPCYGCGLMGHIRKFSPNGQHDSRAYPTPFTATTLVAPPPPRGKGVHSWRNAGKVPQTAATS</sequence>
<reference evidence="4" key="2">
    <citation type="submission" date="2025-08" db="UniProtKB">
        <authorList>
            <consortium name="RefSeq"/>
        </authorList>
    </citation>
    <scope>IDENTIFICATION</scope>
    <source>
        <tissue evidence="4">Leaf</tissue>
    </source>
</reference>
<feature type="region of interest" description="Disordered" evidence="1">
    <location>
        <begin position="260"/>
        <end position="311"/>
    </location>
</feature>
<gene>
    <name evidence="4" type="primary">LOC104227586</name>
</gene>
<dbReference type="PANTHER" id="PTHR34482:SF36">
    <property type="entry name" value="RETROTRANSPOSON GAG DOMAIN-CONTAINING PROTEIN"/>
    <property type="match status" value="1"/>
</dbReference>
<reference evidence="3" key="1">
    <citation type="journal article" date="2013" name="Genome Biol.">
        <title>Reference genomes and transcriptomes of Nicotiana sylvestris and Nicotiana tomentosiformis.</title>
        <authorList>
            <person name="Sierro N."/>
            <person name="Battey J.N."/>
            <person name="Ouadi S."/>
            <person name="Bovet L."/>
            <person name="Goepfert S."/>
            <person name="Bakaher N."/>
            <person name="Peitsch M.C."/>
            <person name="Ivanov N.V."/>
        </authorList>
    </citation>
    <scope>NUCLEOTIDE SEQUENCE [LARGE SCALE GENOMIC DNA]</scope>
</reference>
<dbReference type="Proteomes" id="UP000189701">
    <property type="component" value="Unplaced"/>
</dbReference>
<dbReference type="AlphaFoldDB" id="A0A1U7WHP6"/>
<proteinExistence type="predicted"/>
<feature type="compositionally biased region" description="Low complexity" evidence="1">
    <location>
        <begin position="277"/>
        <end position="302"/>
    </location>
</feature>
<organism evidence="3 4">
    <name type="scientific">Nicotiana sylvestris</name>
    <name type="common">Wood tobacco</name>
    <name type="synonym">South American tobacco</name>
    <dbReference type="NCBI Taxonomy" id="4096"/>
    <lineage>
        <taxon>Eukaryota</taxon>
        <taxon>Viridiplantae</taxon>
        <taxon>Streptophyta</taxon>
        <taxon>Embryophyta</taxon>
        <taxon>Tracheophyta</taxon>
        <taxon>Spermatophyta</taxon>
        <taxon>Magnoliopsida</taxon>
        <taxon>eudicotyledons</taxon>
        <taxon>Gunneridae</taxon>
        <taxon>Pentapetalae</taxon>
        <taxon>asterids</taxon>
        <taxon>lamiids</taxon>
        <taxon>Solanales</taxon>
        <taxon>Solanaceae</taxon>
        <taxon>Nicotianoideae</taxon>
        <taxon>Nicotianeae</taxon>
        <taxon>Nicotiana</taxon>
    </lineage>
</organism>
<dbReference type="RefSeq" id="XP_009778168.1">
    <property type="nucleotide sequence ID" value="XM_009779866.1"/>
</dbReference>
<feature type="region of interest" description="Disordered" evidence="1">
    <location>
        <begin position="331"/>
        <end position="376"/>
    </location>
</feature>
<accession>A0A1U7WHP6</accession>
<dbReference type="eggNOG" id="ENOG502S6XC">
    <property type="taxonomic scope" value="Eukaryota"/>
</dbReference>
<evidence type="ECO:0000256" key="1">
    <source>
        <dbReference type="SAM" id="MobiDB-lite"/>
    </source>
</evidence>
<evidence type="ECO:0000313" key="3">
    <source>
        <dbReference type="Proteomes" id="UP000189701"/>
    </source>
</evidence>
<keyword evidence="3" id="KW-1185">Reference proteome</keyword>
<protein>
    <submittedName>
        <fullName evidence="4">Uncharacterized protein LOC104227586</fullName>
    </submittedName>
</protein>
<name>A0A1U7WHP6_NICSY</name>
<evidence type="ECO:0000313" key="4">
    <source>
        <dbReference type="RefSeq" id="XP_009778168.1"/>
    </source>
</evidence>
<dbReference type="PANTHER" id="PTHR34482">
    <property type="entry name" value="DNA DAMAGE-INDUCIBLE PROTEIN 1-LIKE"/>
    <property type="match status" value="1"/>
</dbReference>
<feature type="region of interest" description="Disordered" evidence="1">
    <location>
        <begin position="1"/>
        <end position="41"/>
    </location>
</feature>
<feature type="compositionally biased region" description="Polar residues" evidence="1">
    <location>
        <begin position="1"/>
        <end position="11"/>
    </location>
</feature>
<evidence type="ECO:0000259" key="2">
    <source>
        <dbReference type="Pfam" id="PF03732"/>
    </source>
</evidence>